<dbReference type="Gene3D" id="1.10.230.10">
    <property type="entry name" value="Cytochrome P450-Terp, domain 2"/>
    <property type="match status" value="1"/>
</dbReference>
<dbReference type="InterPro" id="IPR016142">
    <property type="entry name" value="Citrate_synth-like_lrg_a-sub"/>
</dbReference>
<dbReference type="FunFam" id="1.10.230.10:FF:000003">
    <property type="entry name" value="Citrate synthase"/>
    <property type="match status" value="1"/>
</dbReference>
<evidence type="ECO:0000256" key="4">
    <source>
        <dbReference type="ARBA" id="ARBA00022532"/>
    </source>
</evidence>
<evidence type="ECO:0000256" key="5">
    <source>
        <dbReference type="ARBA" id="ARBA00022679"/>
    </source>
</evidence>
<dbReference type="Proteomes" id="UP000030475">
    <property type="component" value="Unassembled WGS sequence"/>
</dbReference>
<keyword evidence="5 8" id="KW-0808">Transferase</keyword>
<dbReference type="Pfam" id="PF00285">
    <property type="entry name" value="Citrate_synt"/>
    <property type="match status" value="1"/>
</dbReference>
<protein>
    <recommendedName>
        <fullName evidence="8">Citrate synthase</fullName>
    </recommendedName>
</protein>
<organism evidence="11 13">
    <name type="scientific">Burkholderia pseudomallei</name>
    <name type="common">Pseudomonas pseudomallei</name>
    <dbReference type="NCBI Taxonomy" id="28450"/>
    <lineage>
        <taxon>Bacteria</taxon>
        <taxon>Pseudomonadati</taxon>
        <taxon>Pseudomonadota</taxon>
        <taxon>Betaproteobacteria</taxon>
        <taxon>Burkholderiales</taxon>
        <taxon>Burkholderiaceae</taxon>
        <taxon>Burkholderia</taxon>
        <taxon>pseudomallei group</taxon>
    </lineage>
</organism>
<dbReference type="InterPro" id="IPR036969">
    <property type="entry name" value="Citrate_synthase_sf"/>
</dbReference>
<comment type="pathway">
    <text evidence="2">Organic acid metabolism; propanoate degradation.</text>
</comment>
<dbReference type="GO" id="GO:0005737">
    <property type="term" value="C:cytoplasm"/>
    <property type="evidence" value="ECO:0007669"/>
    <property type="project" value="InterPro"/>
</dbReference>
<name>A0A069BDG4_BURPE</name>
<evidence type="ECO:0000256" key="10">
    <source>
        <dbReference type="RuleBase" id="RU003406"/>
    </source>
</evidence>
<reference evidence="12 14" key="2">
    <citation type="submission" date="2017-11" db="EMBL/GenBank/DDBJ databases">
        <title>Molecular characterization of Burkholderia pseudomallei and closely related isolates from Vietnam.</title>
        <authorList>
            <person name="Ustinov D.V."/>
            <person name="Antonov A.S."/>
            <person name="Avdusheva E.F."/>
            <person name="Shpak I.M."/>
            <person name="Zakharova I.B."/>
            <person name="Thi L.A."/>
            <person name="Teteryatnikova N."/>
            <person name="Lopasteyskaya Y.A."/>
            <person name="Kuzyutina J.A."/>
            <person name="Ngo T.N."/>
            <person name="Victorov D.V."/>
        </authorList>
    </citation>
    <scope>NUCLEOTIDE SEQUENCE [LARGE SCALE GENOMIC DNA]</scope>
    <source>
        <strain evidence="12 14">V1512</strain>
    </source>
</reference>
<dbReference type="EMBL" id="PHRB01000010">
    <property type="protein sequence ID" value="PJO65947.1"/>
    <property type="molecule type" value="Genomic_DNA"/>
</dbReference>
<dbReference type="InterPro" id="IPR019810">
    <property type="entry name" value="Citrate_synthase_AS"/>
</dbReference>
<comment type="catalytic activity">
    <reaction evidence="7">
        <text>oxaloacetate + acetyl-CoA + H2O = citrate + CoA + H(+)</text>
        <dbReference type="Rhea" id="RHEA:16845"/>
        <dbReference type="ChEBI" id="CHEBI:15377"/>
        <dbReference type="ChEBI" id="CHEBI:15378"/>
        <dbReference type="ChEBI" id="CHEBI:16452"/>
        <dbReference type="ChEBI" id="CHEBI:16947"/>
        <dbReference type="ChEBI" id="CHEBI:57287"/>
        <dbReference type="ChEBI" id="CHEBI:57288"/>
        <dbReference type="EC" id="2.3.3.16"/>
    </reaction>
</comment>
<gene>
    <name evidence="12" type="ORF">CWD88_12510</name>
    <name evidence="11" type="ORF">Y036_4859</name>
</gene>
<dbReference type="eggNOG" id="COG0372">
    <property type="taxonomic scope" value="Bacteria"/>
</dbReference>
<dbReference type="Proteomes" id="UP000231878">
    <property type="component" value="Unassembled WGS sequence"/>
</dbReference>
<dbReference type="InterPro" id="IPR024176">
    <property type="entry name" value="Citrate_synthase_bac-typ"/>
</dbReference>
<feature type="active site" evidence="9">
    <location>
        <position position="327"/>
    </location>
</feature>
<comment type="catalytic activity">
    <reaction evidence="6">
        <text>propanoyl-CoA + oxaloacetate + H2O = (2S,3S)-2-methylcitrate + CoA + H(+)</text>
        <dbReference type="Rhea" id="RHEA:23780"/>
        <dbReference type="ChEBI" id="CHEBI:15377"/>
        <dbReference type="ChEBI" id="CHEBI:15378"/>
        <dbReference type="ChEBI" id="CHEBI:16452"/>
        <dbReference type="ChEBI" id="CHEBI:57287"/>
        <dbReference type="ChEBI" id="CHEBI:57392"/>
        <dbReference type="ChEBI" id="CHEBI:58853"/>
        <dbReference type="EC" id="2.3.3.5"/>
    </reaction>
</comment>
<evidence type="ECO:0000256" key="8">
    <source>
        <dbReference type="PIRNR" id="PIRNR001369"/>
    </source>
</evidence>
<feature type="active site" evidence="9">
    <location>
        <position position="276"/>
    </location>
</feature>
<dbReference type="PANTHER" id="PTHR11739:SF25">
    <property type="entry name" value="CITRATE SYNTHASE-RELATED PROTEIN DDB_G0287281"/>
    <property type="match status" value="1"/>
</dbReference>
<dbReference type="FunFam" id="1.10.580.10:FF:000004">
    <property type="entry name" value="Citrate synthase"/>
    <property type="match status" value="1"/>
</dbReference>
<dbReference type="GO" id="GO:0005975">
    <property type="term" value="P:carbohydrate metabolic process"/>
    <property type="evidence" value="ECO:0007669"/>
    <property type="project" value="TreeGrafter"/>
</dbReference>
<dbReference type="NCBIfam" id="NF009006">
    <property type="entry name" value="PRK12351.1"/>
    <property type="match status" value="1"/>
</dbReference>
<comment type="similarity">
    <text evidence="3 8 10">Belongs to the citrate synthase family.</text>
</comment>
<dbReference type="NCBIfam" id="TIGR01800">
    <property type="entry name" value="cit_synth_II"/>
    <property type="match status" value="1"/>
</dbReference>
<dbReference type="GO" id="GO:0036440">
    <property type="term" value="F:citrate synthase activity"/>
    <property type="evidence" value="ECO:0007669"/>
    <property type="project" value="UniProtKB-EC"/>
</dbReference>
<evidence type="ECO:0000256" key="2">
    <source>
        <dbReference type="ARBA" id="ARBA00005026"/>
    </source>
</evidence>
<dbReference type="GeneID" id="93062299"/>
<dbReference type="OMA" id="NEAAMDM"/>
<proteinExistence type="inferred from homology"/>
<dbReference type="PIRSF" id="PIRSF001369">
    <property type="entry name" value="Citrate_synth"/>
    <property type="match status" value="1"/>
</dbReference>
<dbReference type="InterPro" id="IPR011278">
    <property type="entry name" value="2-MeCitrate/Citrate_synth_II"/>
</dbReference>
<dbReference type="CDD" id="cd06117">
    <property type="entry name" value="Ec2MCS_like_1"/>
    <property type="match status" value="1"/>
</dbReference>
<dbReference type="RefSeq" id="WP_004187967.1">
    <property type="nucleotide sequence ID" value="NZ_AP028072.1"/>
</dbReference>
<dbReference type="OrthoDB" id="9800864at2"/>
<evidence type="ECO:0000256" key="6">
    <source>
        <dbReference type="ARBA" id="ARBA00049052"/>
    </source>
</evidence>
<evidence type="ECO:0000256" key="7">
    <source>
        <dbReference type="ARBA" id="ARBA00049288"/>
    </source>
</evidence>
<evidence type="ECO:0000313" key="14">
    <source>
        <dbReference type="Proteomes" id="UP000231878"/>
    </source>
</evidence>
<dbReference type="Gene3D" id="1.10.580.10">
    <property type="entry name" value="Citrate Synthase, domain 1"/>
    <property type="match status" value="1"/>
</dbReference>
<dbReference type="GO" id="GO:0050440">
    <property type="term" value="F:2-methylcitrate synthase activity"/>
    <property type="evidence" value="ECO:0007669"/>
    <property type="project" value="UniProtKB-EC"/>
</dbReference>
<dbReference type="EMBL" id="JQIM01000009">
    <property type="protein sequence ID" value="KGX10751.1"/>
    <property type="molecule type" value="Genomic_DNA"/>
</dbReference>
<evidence type="ECO:0000256" key="1">
    <source>
        <dbReference type="ARBA" id="ARBA00004751"/>
    </source>
</evidence>
<evidence type="ECO:0000313" key="13">
    <source>
        <dbReference type="Proteomes" id="UP000030475"/>
    </source>
</evidence>
<dbReference type="PROSITE" id="PS00480">
    <property type="entry name" value="CITRATE_SYNTHASE"/>
    <property type="match status" value="1"/>
</dbReference>
<comment type="pathway">
    <text evidence="1">Carbohydrate metabolism; tricarboxylic acid cycle; isocitrate from oxaloacetate: step 1/2.</text>
</comment>
<dbReference type="GO" id="GO:0019679">
    <property type="term" value="P:propionate metabolic process, methylcitrate cycle"/>
    <property type="evidence" value="ECO:0007669"/>
    <property type="project" value="TreeGrafter"/>
</dbReference>
<dbReference type="InterPro" id="IPR002020">
    <property type="entry name" value="Citrate_synthase"/>
</dbReference>
<dbReference type="PRINTS" id="PR00143">
    <property type="entry name" value="CITRTSNTHASE"/>
</dbReference>
<dbReference type="PANTHER" id="PTHR11739">
    <property type="entry name" value="CITRATE SYNTHASE"/>
    <property type="match status" value="1"/>
</dbReference>
<evidence type="ECO:0000313" key="11">
    <source>
        <dbReference type="EMBL" id="KGX10751.1"/>
    </source>
</evidence>
<evidence type="ECO:0000256" key="9">
    <source>
        <dbReference type="PIRSR" id="PIRSR001369-1"/>
    </source>
</evidence>
<dbReference type="InterPro" id="IPR016143">
    <property type="entry name" value="Citrate_synth-like_sm_a-sub"/>
</dbReference>
<dbReference type="GO" id="GO:0006099">
    <property type="term" value="P:tricarboxylic acid cycle"/>
    <property type="evidence" value="ECO:0007669"/>
    <property type="project" value="UniProtKB-UniPathway"/>
</dbReference>
<dbReference type="AlphaFoldDB" id="A0A069BDG4"/>
<evidence type="ECO:0000313" key="12">
    <source>
        <dbReference type="EMBL" id="PJO65947.1"/>
    </source>
</evidence>
<sequence>MSETKEAAATGAAGGFKPKKSVALSGVAAGNTALCTVGKTGNDLHYRGYDILDIAGSSEFEEIAHLLVHETLPNVTELAAYKAKLRAMRGLPANVKAALEWIPASAHPMDVMRTGVSVLGTVLPEKDDHNLPGARDIADRLMASLGSMLLYWYHYSHNGRRIETETDDDSIGGHFLHLLHGKTPSKSWIDAMHTSLILYAEHEFNASTFTARVIAGTGSDMYSSITGAIGALRGPKHGGANEVAYEIQNRYRTPDEAQADIRRRVENKEVVIGFGHPVYTISDPRNKVIKEVARKLSKEAGDLKLFNIAERLESVMWEIKKMFPNLDWFSAVSYHMMGVPTAMFTPLFVIARTAGWSAHIIEQRVDNKIIRPSANYTGPEDLKFVPIEKR</sequence>
<keyword evidence="4" id="KW-0816">Tricarboxylic acid cycle</keyword>
<comment type="caution">
    <text evidence="11">The sequence shown here is derived from an EMBL/GenBank/DDBJ whole genome shotgun (WGS) entry which is preliminary data.</text>
</comment>
<evidence type="ECO:0000256" key="3">
    <source>
        <dbReference type="ARBA" id="ARBA00010566"/>
    </source>
</evidence>
<accession>A0A069BDG4</accession>
<reference evidence="11 13" key="1">
    <citation type="submission" date="2014-08" db="EMBL/GenBank/DDBJ databases">
        <authorList>
            <person name="Bunnell A."/>
            <person name="Chain P.S."/>
            <person name="Chertkov O."/>
            <person name="Currie B.J."/>
            <person name="Daligault H.E."/>
            <person name="Davenport K.W."/>
            <person name="Davis C."/>
            <person name="Gleasner C.D."/>
            <person name="Johnson S.L."/>
            <person name="Kaestli M."/>
            <person name="Koren S."/>
            <person name="Kunde Y.A."/>
            <person name="Mayo M."/>
            <person name="McMurry K.K."/>
            <person name="Price E.P."/>
            <person name="Reitenga K.G."/>
            <person name="Robison R."/>
            <person name="Rosovitz M.J."/>
            <person name="Sarovich D.S."/>
            <person name="Teshima H."/>
        </authorList>
    </citation>
    <scope>NUCLEOTIDE SEQUENCE [LARGE SCALE GENOMIC DNA]</scope>
    <source>
        <strain evidence="11 13">MSHR44</strain>
    </source>
</reference>
<dbReference type="SUPFAM" id="SSF48256">
    <property type="entry name" value="Citrate synthase"/>
    <property type="match status" value="1"/>
</dbReference>